<dbReference type="AlphaFoldDB" id="A0A2D3L586"/>
<proteinExistence type="predicted"/>
<accession>A0A2D3L586</accession>
<dbReference type="RefSeq" id="WP_100018865.1">
    <property type="nucleotide sequence ID" value="NZ_CP024723.1"/>
</dbReference>
<evidence type="ECO:0000313" key="1">
    <source>
        <dbReference type="EMBL" id="ATV25729.1"/>
    </source>
</evidence>
<organism evidence="1 2">
    <name type="scientific">Prevotella intermedia</name>
    <dbReference type="NCBI Taxonomy" id="28131"/>
    <lineage>
        <taxon>Bacteria</taxon>
        <taxon>Pseudomonadati</taxon>
        <taxon>Bacteroidota</taxon>
        <taxon>Bacteroidia</taxon>
        <taxon>Bacteroidales</taxon>
        <taxon>Prevotellaceae</taxon>
        <taxon>Prevotella</taxon>
    </lineage>
</organism>
<protein>
    <submittedName>
        <fullName evidence="1">Uncharacterized protein</fullName>
    </submittedName>
</protein>
<dbReference type="EMBL" id="CP024723">
    <property type="protein sequence ID" value="ATV25729.1"/>
    <property type="molecule type" value="Genomic_DNA"/>
</dbReference>
<reference evidence="1 2" key="1">
    <citation type="submission" date="2017-11" db="EMBL/GenBank/DDBJ databases">
        <title>Genome sequencing of Prevotella intermedia KCOM 2837.</title>
        <authorList>
            <person name="Kook J.-K."/>
            <person name="Park S.-N."/>
            <person name="Lim Y.K."/>
        </authorList>
    </citation>
    <scope>NUCLEOTIDE SEQUENCE [LARGE SCALE GENOMIC DNA]</scope>
    <source>
        <strain evidence="1 2">KCOM 2837</strain>
    </source>
</reference>
<sequence>MDLIKNIHISSVEEAEEILKSEISVNSLFGELKRVPVLKSYGLTKQNVQTKINKIFREVNSNHLTIDLKADNTEDVTKAFKALFPKHKVTLELIEDKATRNQQTTSYDIIVQKVGTFHISVKVEKPVFETCRVTYDLLNGTSGILIDNTESKDLKITSNNYSALFVNNLTYKPKKELKNNKL</sequence>
<name>A0A2D3L586_PREIN</name>
<evidence type="ECO:0000313" key="2">
    <source>
        <dbReference type="Proteomes" id="UP000229630"/>
    </source>
</evidence>
<dbReference type="Proteomes" id="UP000229630">
    <property type="component" value="Chromosome 1"/>
</dbReference>
<gene>
    <name evidence="1" type="ORF">CTM62_02655</name>
</gene>